<evidence type="ECO:0000256" key="7">
    <source>
        <dbReference type="ARBA" id="ARBA00023187"/>
    </source>
</evidence>
<dbReference type="InterPro" id="IPR041105">
    <property type="entry name" value="TDP-43_N"/>
</dbReference>
<dbReference type="PROSITE" id="PS50102">
    <property type="entry name" value="RRM"/>
    <property type="match status" value="2"/>
</dbReference>
<reference evidence="13" key="1">
    <citation type="journal article" date="2014" name="PLoS ONE">
        <title>Transcriptome-Based Identification of ABC Transporters in the Western Tarnished Plant Bug Lygus hesperus.</title>
        <authorList>
            <person name="Hull J.J."/>
            <person name="Chaney K."/>
            <person name="Geib S.M."/>
            <person name="Fabrick J.A."/>
            <person name="Brent C.S."/>
            <person name="Walsh D."/>
            <person name="Lavine L.C."/>
        </authorList>
    </citation>
    <scope>NUCLEOTIDE SEQUENCE</scope>
</reference>
<feature type="region of interest" description="Disordered" evidence="10">
    <location>
        <begin position="390"/>
        <end position="453"/>
    </location>
</feature>
<feature type="compositionally biased region" description="Gly residues" evidence="10">
    <location>
        <begin position="390"/>
        <end position="401"/>
    </location>
</feature>
<dbReference type="InterPro" id="IPR035979">
    <property type="entry name" value="RBD_domain_sf"/>
</dbReference>
<feature type="domain" description="RRM" evidence="11">
    <location>
        <begin position="109"/>
        <end position="185"/>
    </location>
</feature>
<keyword evidence="13" id="KW-0238">DNA-binding</keyword>
<reference evidence="13" key="2">
    <citation type="submission" date="2014-07" db="EMBL/GenBank/DDBJ databases">
        <authorList>
            <person name="Hull J."/>
        </authorList>
    </citation>
    <scope>NUCLEOTIDE SEQUENCE</scope>
</reference>
<name>A0A0A9WDQ7_LYGHE</name>
<evidence type="ECO:0000256" key="5">
    <source>
        <dbReference type="ARBA" id="ARBA00023015"/>
    </source>
</evidence>
<keyword evidence="4 9" id="KW-0694">RNA-binding</keyword>
<evidence type="ECO:0000256" key="1">
    <source>
        <dbReference type="ARBA" id="ARBA00004123"/>
    </source>
</evidence>
<evidence type="ECO:0000259" key="11">
    <source>
        <dbReference type="PROSITE" id="PS50102"/>
    </source>
</evidence>
<dbReference type="GO" id="GO:0005654">
    <property type="term" value="C:nucleoplasm"/>
    <property type="evidence" value="ECO:0007669"/>
    <property type="project" value="TreeGrafter"/>
</dbReference>
<proteinExistence type="predicted"/>
<dbReference type="PANTHER" id="PTHR48033">
    <property type="entry name" value="RNA-BINDING (RRM/RBD/RNP MOTIFS) FAMILY PROTEIN"/>
    <property type="match status" value="1"/>
</dbReference>
<evidence type="ECO:0000256" key="2">
    <source>
        <dbReference type="ARBA" id="ARBA00022664"/>
    </source>
</evidence>
<dbReference type="Pfam" id="PF18694">
    <property type="entry name" value="TDP-43_N"/>
    <property type="match status" value="1"/>
</dbReference>
<feature type="region of interest" description="Disordered" evidence="10">
    <location>
        <begin position="260"/>
        <end position="362"/>
    </location>
</feature>
<organism evidence="13">
    <name type="scientific">Lygus hesperus</name>
    <name type="common">Western plant bug</name>
    <dbReference type="NCBI Taxonomy" id="30085"/>
    <lineage>
        <taxon>Eukaryota</taxon>
        <taxon>Metazoa</taxon>
        <taxon>Ecdysozoa</taxon>
        <taxon>Arthropoda</taxon>
        <taxon>Hexapoda</taxon>
        <taxon>Insecta</taxon>
        <taxon>Pterygota</taxon>
        <taxon>Neoptera</taxon>
        <taxon>Paraneoptera</taxon>
        <taxon>Hemiptera</taxon>
        <taxon>Heteroptera</taxon>
        <taxon>Panheteroptera</taxon>
        <taxon>Cimicomorpha</taxon>
        <taxon>Miridae</taxon>
        <taxon>Mirini</taxon>
        <taxon>Lygus</taxon>
    </lineage>
</organism>
<keyword evidence="8" id="KW-0539">Nucleus</keyword>
<feature type="domain" description="RRM" evidence="11">
    <location>
        <begin position="191"/>
        <end position="263"/>
    </location>
</feature>
<evidence type="ECO:0000256" key="10">
    <source>
        <dbReference type="SAM" id="MobiDB-lite"/>
    </source>
</evidence>
<dbReference type="CDD" id="cd19609">
    <property type="entry name" value="NTD_TDP-43"/>
    <property type="match status" value="1"/>
</dbReference>
<dbReference type="Gene3D" id="3.30.70.330">
    <property type="match status" value="2"/>
</dbReference>
<dbReference type="InterPro" id="IPR000504">
    <property type="entry name" value="RRM_dom"/>
</dbReference>
<dbReference type="AlphaFoldDB" id="A0A0A9WDQ7"/>
<evidence type="ECO:0000256" key="6">
    <source>
        <dbReference type="ARBA" id="ARBA00023163"/>
    </source>
</evidence>
<dbReference type="SUPFAM" id="SSF54928">
    <property type="entry name" value="RNA-binding domain, RBD"/>
    <property type="match status" value="2"/>
</dbReference>
<keyword evidence="6" id="KW-0804">Transcription</keyword>
<evidence type="ECO:0000313" key="12">
    <source>
        <dbReference type="EMBL" id="JAG04602.1"/>
    </source>
</evidence>
<keyword evidence="3" id="KW-0677">Repeat</keyword>
<keyword evidence="2" id="KW-0507">mRNA processing</keyword>
<keyword evidence="7" id="KW-0508">mRNA splicing</keyword>
<dbReference type="GO" id="GO:0010468">
    <property type="term" value="P:regulation of gene expression"/>
    <property type="evidence" value="ECO:0007669"/>
    <property type="project" value="TreeGrafter"/>
</dbReference>
<dbReference type="SMART" id="SM00360">
    <property type="entry name" value="RRM"/>
    <property type="match status" value="2"/>
</dbReference>
<evidence type="ECO:0000256" key="9">
    <source>
        <dbReference type="PROSITE-ProRule" id="PRU00176"/>
    </source>
</evidence>
<sequence>MDYVLVAESEEEPPIELPLEEDQTLLLTTVDAQFPGASGIKFINPSTGAPRGVRLASKRFHPPANDGGWGDRTYYCVFPKGTEKRKRQVDEEGAPVAKEAKVVPQPKCTDLIVLGLPWETTEENLKKYFEENFGETTLTQIKMSKAGKSRGFGFIRFVDYEVQKKVLSSRHLIDGRWCDVSLPPSARQGSPKVFVGRLTNEIETSHLREYFSTLGEVTDCFIPKPFRGFGFVTFLDPEVAKLACKMENHMVEGVNVHVETASPKPAPNQQPPIQDGRFKGGGRDMRGGGMRDRSGDYGGNVWDYQPRSRPDRFGGGGGGRGDMDRGSSWGQQGGFGRGDDTYLDSGRGGGGGGSGGASGGGINLRGVSPSRLISAIKDAGLADALGLVGSGGGSGGGGYSNRGGFSDDRDMAGNGYGRSYSGAGASRFSTSTSSPKNWGGYDSSKLRGRKPGT</sequence>
<feature type="compositionally biased region" description="Gly residues" evidence="10">
    <location>
        <begin position="346"/>
        <end position="362"/>
    </location>
</feature>
<accession>A0A0A9WDQ7</accession>
<evidence type="ECO:0000313" key="13">
    <source>
        <dbReference type="EMBL" id="JAG04603.1"/>
    </source>
</evidence>
<dbReference type="EMBL" id="GBHO01039001">
    <property type="protein sequence ID" value="JAG04603.1"/>
    <property type="molecule type" value="Transcribed_RNA"/>
</dbReference>
<dbReference type="InterPro" id="IPR012677">
    <property type="entry name" value="Nucleotide-bd_a/b_plait_sf"/>
</dbReference>
<feature type="compositionally biased region" description="Low complexity" evidence="10">
    <location>
        <begin position="417"/>
        <end position="427"/>
    </location>
</feature>
<dbReference type="GO" id="GO:0006397">
    <property type="term" value="P:mRNA processing"/>
    <property type="evidence" value="ECO:0007669"/>
    <property type="project" value="UniProtKB-KW"/>
</dbReference>
<evidence type="ECO:0000256" key="3">
    <source>
        <dbReference type="ARBA" id="ARBA00022737"/>
    </source>
</evidence>
<gene>
    <name evidence="13" type="primary">tardbp_2</name>
    <name evidence="12" type="synonym">tardbp_0</name>
    <name evidence="13" type="ORF">CM83_61106</name>
    <name evidence="12" type="ORF">CM83_61108</name>
</gene>
<comment type="subcellular location">
    <subcellularLocation>
        <location evidence="1">Nucleus</location>
    </subcellularLocation>
</comment>
<dbReference type="GO" id="GO:0008380">
    <property type="term" value="P:RNA splicing"/>
    <property type="evidence" value="ECO:0007669"/>
    <property type="project" value="UniProtKB-KW"/>
</dbReference>
<dbReference type="GO" id="GO:0003677">
    <property type="term" value="F:DNA binding"/>
    <property type="evidence" value="ECO:0007669"/>
    <property type="project" value="UniProtKB-KW"/>
</dbReference>
<evidence type="ECO:0000256" key="8">
    <source>
        <dbReference type="ARBA" id="ARBA00023242"/>
    </source>
</evidence>
<keyword evidence="5" id="KW-0805">Transcription regulation</keyword>
<dbReference type="PANTHER" id="PTHR48033:SF9">
    <property type="entry name" value="TAR DNA-BINDING PROTEIN 43"/>
    <property type="match status" value="1"/>
</dbReference>
<protein>
    <submittedName>
        <fullName evidence="13">TAR DNA-binding protein 43</fullName>
    </submittedName>
</protein>
<dbReference type="GO" id="GO:0000785">
    <property type="term" value="C:chromatin"/>
    <property type="evidence" value="ECO:0007669"/>
    <property type="project" value="TreeGrafter"/>
</dbReference>
<dbReference type="EMBL" id="GBHO01039002">
    <property type="protein sequence ID" value="JAG04602.1"/>
    <property type="molecule type" value="Transcribed_RNA"/>
</dbReference>
<dbReference type="GO" id="GO:0003723">
    <property type="term" value="F:RNA binding"/>
    <property type="evidence" value="ECO:0007669"/>
    <property type="project" value="UniProtKB-UniRule"/>
</dbReference>
<dbReference type="Pfam" id="PF00076">
    <property type="entry name" value="RRM_1"/>
    <property type="match status" value="2"/>
</dbReference>
<feature type="compositionally biased region" description="Basic and acidic residues" evidence="10">
    <location>
        <begin position="276"/>
        <end position="295"/>
    </location>
</feature>
<evidence type="ECO:0000256" key="4">
    <source>
        <dbReference type="ARBA" id="ARBA00022884"/>
    </source>
</evidence>